<dbReference type="RefSeq" id="WP_204698397.1">
    <property type="nucleotide sequence ID" value="NZ_JAFBEC010000008.1"/>
</dbReference>
<keyword evidence="1" id="KW-0472">Membrane</keyword>
<evidence type="ECO:0000256" key="1">
    <source>
        <dbReference type="SAM" id="Phobius"/>
    </source>
</evidence>
<organism evidence="2 3">
    <name type="scientific">Geomicrobium sediminis</name>
    <dbReference type="NCBI Taxonomy" id="1347788"/>
    <lineage>
        <taxon>Bacteria</taxon>
        <taxon>Bacillati</taxon>
        <taxon>Bacillota</taxon>
        <taxon>Bacilli</taxon>
        <taxon>Bacillales</taxon>
        <taxon>Geomicrobium</taxon>
    </lineage>
</organism>
<sequence>MKRIWLLISIVIAIIIALLSINYINVTTFGDKINEFTKKNGSIDTLIIEQENADSVLVEDKEFILYLIERATDMKLKSGEPFSPNERMFSIIIDTGSDQPHFIHLKENQIFMYGDYFDIQGDNYLRKSIEDNVLDK</sequence>
<feature type="transmembrane region" description="Helical" evidence="1">
    <location>
        <begin position="5"/>
        <end position="24"/>
    </location>
</feature>
<proteinExistence type="predicted"/>
<evidence type="ECO:0000313" key="2">
    <source>
        <dbReference type="EMBL" id="MBM7633689.1"/>
    </source>
</evidence>
<protein>
    <submittedName>
        <fullName evidence="2">Uncharacterized protein</fullName>
    </submittedName>
</protein>
<dbReference type="Proteomes" id="UP000741863">
    <property type="component" value="Unassembled WGS sequence"/>
</dbReference>
<comment type="caution">
    <text evidence="2">The sequence shown here is derived from an EMBL/GenBank/DDBJ whole genome shotgun (WGS) entry which is preliminary data.</text>
</comment>
<dbReference type="EMBL" id="JAFBEC010000008">
    <property type="protein sequence ID" value="MBM7633689.1"/>
    <property type="molecule type" value="Genomic_DNA"/>
</dbReference>
<name>A0ABS2PEC5_9BACL</name>
<accession>A0ABS2PEC5</accession>
<keyword evidence="3" id="KW-1185">Reference proteome</keyword>
<keyword evidence="1" id="KW-0812">Transmembrane</keyword>
<evidence type="ECO:0000313" key="3">
    <source>
        <dbReference type="Proteomes" id="UP000741863"/>
    </source>
</evidence>
<keyword evidence="1" id="KW-1133">Transmembrane helix</keyword>
<reference evidence="2 3" key="1">
    <citation type="submission" date="2021-01" db="EMBL/GenBank/DDBJ databases">
        <title>Genomic Encyclopedia of Type Strains, Phase IV (KMG-IV): sequencing the most valuable type-strain genomes for metagenomic binning, comparative biology and taxonomic classification.</title>
        <authorList>
            <person name="Goeker M."/>
        </authorList>
    </citation>
    <scope>NUCLEOTIDE SEQUENCE [LARGE SCALE GENOMIC DNA]</scope>
    <source>
        <strain evidence="2 3">DSM 25540</strain>
    </source>
</reference>
<gene>
    <name evidence="2" type="ORF">JOD17_002785</name>
</gene>